<dbReference type="Proteomes" id="UP000248924">
    <property type="component" value="Unassembled WGS sequence"/>
</dbReference>
<accession>A0A2W2FBR6</accession>
<gene>
    <name evidence="1" type="ORF">C1I95_05610</name>
</gene>
<proteinExistence type="predicted"/>
<comment type="caution">
    <text evidence="1">The sequence shown here is derived from an EMBL/GenBank/DDBJ whole genome shotgun (WGS) entry which is preliminary data.</text>
</comment>
<dbReference type="EMBL" id="POTY01000020">
    <property type="protein sequence ID" value="PZG22298.1"/>
    <property type="molecule type" value="Genomic_DNA"/>
</dbReference>
<dbReference type="AlphaFoldDB" id="A0A2W2FBR6"/>
<name>A0A2W2FBR6_9ACTN</name>
<organism evidence="1 2">
    <name type="scientific">Micromonospora craterilacus</name>
    <dbReference type="NCBI Taxonomy" id="1655439"/>
    <lineage>
        <taxon>Bacteria</taxon>
        <taxon>Bacillati</taxon>
        <taxon>Actinomycetota</taxon>
        <taxon>Actinomycetes</taxon>
        <taxon>Micromonosporales</taxon>
        <taxon>Micromonosporaceae</taxon>
        <taxon>Micromonospora</taxon>
    </lineage>
</organism>
<reference evidence="1 2" key="1">
    <citation type="submission" date="2018-01" db="EMBL/GenBank/DDBJ databases">
        <title>Draft genome sequence of Jishengella sp. NA12.</title>
        <authorList>
            <person name="Sahin N."/>
            <person name="Ay H."/>
            <person name="Saygin H."/>
        </authorList>
    </citation>
    <scope>NUCLEOTIDE SEQUENCE [LARGE SCALE GENOMIC DNA]</scope>
    <source>
        <strain evidence="1 2">NA12</strain>
    </source>
</reference>
<evidence type="ECO:0000313" key="1">
    <source>
        <dbReference type="EMBL" id="PZG22298.1"/>
    </source>
</evidence>
<protein>
    <recommendedName>
        <fullName evidence="3">RloB domain-containing protein</fullName>
    </recommendedName>
</protein>
<dbReference type="InterPro" id="IPR025591">
    <property type="entry name" value="RloB"/>
</dbReference>
<evidence type="ECO:0000313" key="2">
    <source>
        <dbReference type="Proteomes" id="UP000248924"/>
    </source>
</evidence>
<evidence type="ECO:0008006" key="3">
    <source>
        <dbReference type="Google" id="ProtNLM"/>
    </source>
</evidence>
<sequence>MSPRRGRYVQSRSSISLGQGRVTNLRRETGIREQRSAILIATNGDKTERDYLNALKKEPWVKPGKVVVVFESGSPEEVVKGAAKRRDRDDYDQAWAVCDVDHYATSAASILADATDVELLWSNPCFEVWLVLHKGNCTSYIEDGRRAADRLREHISDWDKTALRFDEFRDGVKDAVRRAKSLGEPPDANPSTAMWRLVEALSS</sequence>
<dbReference type="Pfam" id="PF13707">
    <property type="entry name" value="RloB"/>
    <property type="match status" value="1"/>
</dbReference>
<keyword evidence="2" id="KW-1185">Reference proteome</keyword>